<evidence type="ECO:0000313" key="7">
    <source>
        <dbReference type="Proteomes" id="UP000440578"/>
    </source>
</evidence>
<dbReference type="GO" id="GO:0045048">
    <property type="term" value="P:protein insertion into ER membrane"/>
    <property type="evidence" value="ECO:0007669"/>
    <property type="project" value="InterPro"/>
</dbReference>
<dbReference type="InterPro" id="IPR011990">
    <property type="entry name" value="TPR-like_helical_dom_sf"/>
</dbReference>
<gene>
    <name evidence="6" type="primary">GET4</name>
    <name evidence="6" type="ORF">FJT64_018838</name>
</gene>
<dbReference type="OrthoDB" id="10252405at2759"/>
<dbReference type="PANTHER" id="PTHR12875">
    <property type="entry name" value="GOLGI TO ER TRAFFIC PROTEIN 4 HOMOLOG"/>
    <property type="match status" value="1"/>
</dbReference>
<dbReference type="EMBL" id="VIIS01000346">
    <property type="protein sequence ID" value="KAF0310087.1"/>
    <property type="molecule type" value="Genomic_DNA"/>
</dbReference>
<protein>
    <submittedName>
        <fullName evidence="6">Golgi to ER traffic protein 4</fullName>
    </submittedName>
</protein>
<evidence type="ECO:0000256" key="2">
    <source>
        <dbReference type="ARBA" id="ARBA00005351"/>
    </source>
</evidence>
<evidence type="ECO:0000313" key="6">
    <source>
        <dbReference type="EMBL" id="KAF0310087.1"/>
    </source>
</evidence>
<dbReference type="Gene3D" id="1.25.40.10">
    <property type="entry name" value="Tetratricopeptide repeat domain"/>
    <property type="match status" value="1"/>
</dbReference>
<dbReference type="FunFam" id="1.25.40.10:FF:000060">
    <property type="entry name" value="Golgi to ER traffic protein 4 homolog"/>
    <property type="match status" value="1"/>
</dbReference>
<sequence>MASRKSMGVERVLAKLRASVEKGEYYEAHQMYRTLYFRYAGMEKWQELRTLLLDGARLLLSKGQTESGADLASLYIDVLAKSMADCDQETVANIASLFGAIDASSADRPSFLGRAIRWSQEATPSGKGGHPGLHQAIGMVLWKEGDLVGARYHLLRSDDGQSCARLLVDLHLQRGAADEIDLFITQAVLQYLALKNVSAAAACFSGYVAAHPLVEASTAPFSLPLFNFDFFLLKAAESGSAPQFRTLCDIYRPSLERDPTYAKLLARIGLVLFDIQPPQRQQGMLGNLIQSLMSGLDGGEDSDSDGDTASGTSTKSPVPKVAKMDTGELD</sequence>
<keyword evidence="4" id="KW-0963">Cytoplasm</keyword>
<comment type="subcellular location">
    <subcellularLocation>
        <location evidence="1">Cytoplasm</location>
        <location evidence="1">Cytosol</location>
    </subcellularLocation>
</comment>
<evidence type="ECO:0000256" key="5">
    <source>
        <dbReference type="SAM" id="MobiDB-lite"/>
    </source>
</evidence>
<comment type="similarity">
    <text evidence="2">Belongs to the GET4 family.</text>
</comment>
<keyword evidence="3" id="KW-0813">Transport</keyword>
<reference evidence="6 7" key="1">
    <citation type="submission" date="2019-07" db="EMBL/GenBank/DDBJ databases">
        <title>Draft genome assembly of a fouling barnacle, Amphibalanus amphitrite (Darwin, 1854): The first reference genome for Thecostraca.</title>
        <authorList>
            <person name="Kim W."/>
        </authorList>
    </citation>
    <scope>NUCLEOTIDE SEQUENCE [LARGE SCALE GENOMIC DNA]</scope>
    <source>
        <strain evidence="6">SNU_AA5</strain>
        <tissue evidence="6">Soma without cirri and trophi</tissue>
    </source>
</reference>
<proteinExistence type="inferred from homology"/>
<dbReference type="InterPro" id="IPR007317">
    <property type="entry name" value="GET4"/>
</dbReference>
<accession>A0A6A4WS55</accession>
<comment type="caution">
    <text evidence="6">The sequence shown here is derived from an EMBL/GenBank/DDBJ whole genome shotgun (WGS) entry which is preliminary data.</text>
</comment>
<dbReference type="Pfam" id="PF04190">
    <property type="entry name" value="GET4"/>
    <property type="match status" value="1"/>
</dbReference>
<evidence type="ECO:0000256" key="4">
    <source>
        <dbReference type="ARBA" id="ARBA00022490"/>
    </source>
</evidence>
<organism evidence="6 7">
    <name type="scientific">Amphibalanus amphitrite</name>
    <name type="common">Striped barnacle</name>
    <name type="synonym">Balanus amphitrite</name>
    <dbReference type="NCBI Taxonomy" id="1232801"/>
    <lineage>
        <taxon>Eukaryota</taxon>
        <taxon>Metazoa</taxon>
        <taxon>Ecdysozoa</taxon>
        <taxon>Arthropoda</taxon>
        <taxon>Crustacea</taxon>
        <taxon>Multicrustacea</taxon>
        <taxon>Cirripedia</taxon>
        <taxon>Thoracica</taxon>
        <taxon>Thoracicalcarea</taxon>
        <taxon>Balanomorpha</taxon>
        <taxon>Balanoidea</taxon>
        <taxon>Balanidae</taxon>
        <taxon>Amphibalaninae</taxon>
        <taxon>Amphibalanus</taxon>
    </lineage>
</organism>
<name>A0A6A4WS55_AMPAM</name>
<keyword evidence="7" id="KW-1185">Reference proteome</keyword>
<dbReference type="Proteomes" id="UP000440578">
    <property type="component" value="Unassembled WGS sequence"/>
</dbReference>
<feature type="region of interest" description="Disordered" evidence="5">
    <location>
        <begin position="296"/>
        <end position="330"/>
    </location>
</feature>
<dbReference type="AlphaFoldDB" id="A0A6A4WS55"/>
<evidence type="ECO:0000256" key="1">
    <source>
        <dbReference type="ARBA" id="ARBA00004514"/>
    </source>
</evidence>
<evidence type="ECO:0000256" key="3">
    <source>
        <dbReference type="ARBA" id="ARBA00022448"/>
    </source>
</evidence>
<dbReference type="GO" id="GO:0071818">
    <property type="term" value="C:BAT3 complex"/>
    <property type="evidence" value="ECO:0007669"/>
    <property type="project" value="TreeGrafter"/>
</dbReference>
<dbReference type="PANTHER" id="PTHR12875:SF0">
    <property type="entry name" value="GOLGI TO ER TRAFFIC PROTEIN 4 HOMOLOG"/>
    <property type="match status" value="1"/>
</dbReference>